<reference evidence="6 7" key="1">
    <citation type="journal article" date="2010" name="Cell">
        <title>The genome of Naegleria gruberi illuminates early eukaryotic versatility.</title>
        <authorList>
            <person name="Fritz-Laylin L.K."/>
            <person name="Prochnik S.E."/>
            <person name="Ginger M.L."/>
            <person name="Dacks J.B."/>
            <person name="Carpenter M.L."/>
            <person name="Field M.C."/>
            <person name="Kuo A."/>
            <person name="Paredez A."/>
            <person name="Chapman J."/>
            <person name="Pham J."/>
            <person name="Shu S."/>
            <person name="Neupane R."/>
            <person name="Cipriano M."/>
            <person name="Mancuso J."/>
            <person name="Tu H."/>
            <person name="Salamov A."/>
            <person name="Lindquist E."/>
            <person name="Shapiro H."/>
            <person name="Lucas S."/>
            <person name="Grigoriev I.V."/>
            <person name="Cande W.Z."/>
            <person name="Fulton C."/>
            <person name="Rokhsar D.S."/>
            <person name="Dawson S.C."/>
        </authorList>
    </citation>
    <scope>NUCLEOTIDE SEQUENCE [LARGE SCALE GENOMIC DNA]</scope>
    <source>
        <strain evidence="6 7">NEG-M</strain>
    </source>
</reference>
<evidence type="ECO:0000256" key="2">
    <source>
        <dbReference type="ARBA" id="ARBA00022679"/>
    </source>
</evidence>
<evidence type="ECO:0000256" key="4">
    <source>
        <dbReference type="SAM" id="SignalP"/>
    </source>
</evidence>
<dbReference type="Gene3D" id="3.90.1410.10">
    <property type="entry name" value="set domain protein methyltransferase, domain 1"/>
    <property type="match status" value="1"/>
</dbReference>
<dbReference type="GeneID" id="8858371"/>
<keyword evidence="2" id="KW-0808">Transferase</keyword>
<evidence type="ECO:0000256" key="3">
    <source>
        <dbReference type="ARBA" id="ARBA00022691"/>
    </source>
</evidence>
<name>D2VWQ4_NAEGR</name>
<dbReference type="SUPFAM" id="SSF82199">
    <property type="entry name" value="SET domain"/>
    <property type="match status" value="1"/>
</dbReference>
<evidence type="ECO:0000313" key="6">
    <source>
        <dbReference type="EMBL" id="EFC38737.1"/>
    </source>
</evidence>
<dbReference type="CDD" id="cd10527">
    <property type="entry name" value="SET_LSMT"/>
    <property type="match status" value="1"/>
</dbReference>
<organism evidence="7">
    <name type="scientific">Naegleria gruberi</name>
    <name type="common">Amoeba</name>
    <dbReference type="NCBI Taxonomy" id="5762"/>
    <lineage>
        <taxon>Eukaryota</taxon>
        <taxon>Discoba</taxon>
        <taxon>Heterolobosea</taxon>
        <taxon>Tetramitia</taxon>
        <taxon>Eutetramitia</taxon>
        <taxon>Vahlkampfiidae</taxon>
        <taxon>Naegleria</taxon>
    </lineage>
</organism>
<feature type="domain" description="SET" evidence="5">
    <location>
        <begin position="59"/>
        <end position="306"/>
    </location>
</feature>
<dbReference type="VEuPathDB" id="AmoebaDB:NAEGRDRAFT_73465"/>
<dbReference type="SUPFAM" id="SSF81822">
    <property type="entry name" value="RuBisCo LSMT C-terminal, substrate-binding domain"/>
    <property type="match status" value="1"/>
</dbReference>
<sequence>MPNMKAHHSSSRNFVMMFLLMTMMVFCYHWSVVVASNDERFNLLTKWMREEEHSEVNDNLFEIKQVVDFGKALVATKDIKQNTILFKLKQETLLDSKFIFEKLFKHENAKSLDTLKRLQEGDLSIFNAMVLMIVYLFNLAQSSNPEMKFDADAVKFTPYIGSLPRPFRDEGPKVAFLFGGEELTLLKGSTLLPSALTRRQSIANSFQKIVNPLLNDLTVLEPIRNTSSITLGLFEHFVSLSWSRIHSIYDYRIKTDRSCFVPLGDIINFSKTGANVISYTDKKTNELIFKTSKRVKAGNQLFVKYGKLTPTLNHILMMDYGFCPLDDPEIEFLNNTITVIDMRESVMRRMSTVDKKLNNQRVRLLSMTSLDEYHLTQTLYYNDDSFNLVEHTLSEIFDPNIIAIMRILSCDSVEIKALSDIANSLAPLDQKRDMIAKILINPISDRNEKIVIETIRGLIKQRLDNIIEMIQENESILGKRLPVTMSQKCAVRYIQSEKKILEIYLKILTPTTRKDEL</sequence>
<dbReference type="PROSITE" id="PS50280">
    <property type="entry name" value="SET"/>
    <property type="match status" value="1"/>
</dbReference>
<dbReference type="InterPro" id="IPR015353">
    <property type="entry name" value="Rubisco_LSMT_subst-bd"/>
</dbReference>
<dbReference type="Gene3D" id="3.90.1420.10">
    <property type="entry name" value="Rubisco LSMT, substrate-binding domain"/>
    <property type="match status" value="1"/>
</dbReference>
<dbReference type="RefSeq" id="XP_002671481.1">
    <property type="nucleotide sequence ID" value="XM_002671435.1"/>
</dbReference>
<dbReference type="InterPro" id="IPR001214">
    <property type="entry name" value="SET_dom"/>
</dbReference>
<evidence type="ECO:0000259" key="5">
    <source>
        <dbReference type="PROSITE" id="PS50280"/>
    </source>
</evidence>
<keyword evidence="4" id="KW-0732">Signal</keyword>
<keyword evidence="1" id="KW-0489">Methyltransferase</keyword>
<evidence type="ECO:0000313" key="7">
    <source>
        <dbReference type="Proteomes" id="UP000006671"/>
    </source>
</evidence>
<dbReference type="KEGG" id="ngr:NAEGRDRAFT_73465"/>
<dbReference type="AlphaFoldDB" id="D2VWQ4"/>
<accession>D2VWQ4</accession>
<feature type="chain" id="PRO_5003038725" evidence="4">
    <location>
        <begin position="36"/>
        <end position="517"/>
    </location>
</feature>
<dbReference type="InParanoid" id="D2VWQ4"/>
<dbReference type="GO" id="GO:0032259">
    <property type="term" value="P:methylation"/>
    <property type="evidence" value="ECO:0007669"/>
    <property type="project" value="UniProtKB-KW"/>
</dbReference>
<evidence type="ECO:0000256" key="1">
    <source>
        <dbReference type="ARBA" id="ARBA00022603"/>
    </source>
</evidence>
<dbReference type="InterPro" id="IPR050600">
    <property type="entry name" value="SETD3_SETD6_MTase"/>
</dbReference>
<dbReference type="GO" id="GO:0016279">
    <property type="term" value="F:protein-lysine N-methyltransferase activity"/>
    <property type="evidence" value="ECO:0007669"/>
    <property type="project" value="TreeGrafter"/>
</dbReference>
<feature type="signal peptide" evidence="4">
    <location>
        <begin position="1"/>
        <end position="35"/>
    </location>
</feature>
<dbReference type="InterPro" id="IPR036464">
    <property type="entry name" value="Rubisco_LSMT_subst-bd_sf"/>
</dbReference>
<dbReference type="OrthoDB" id="341421at2759"/>
<dbReference type="Proteomes" id="UP000006671">
    <property type="component" value="Unassembled WGS sequence"/>
</dbReference>
<proteinExistence type="predicted"/>
<dbReference type="EMBL" id="GG738905">
    <property type="protein sequence ID" value="EFC38737.1"/>
    <property type="molecule type" value="Genomic_DNA"/>
</dbReference>
<dbReference type="PANTHER" id="PTHR13271">
    <property type="entry name" value="UNCHARACTERIZED PUTATIVE METHYLTRANSFERASE"/>
    <property type="match status" value="1"/>
</dbReference>
<dbReference type="Pfam" id="PF00856">
    <property type="entry name" value="SET"/>
    <property type="match status" value="1"/>
</dbReference>
<gene>
    <name evidence="6" type="ORF">NAEGRDRAFT_73465</name>
</gene>
<keyword evidence="7" id="KW-1185">Reference proteome</keyword>
<dbReference type="InterPro" id="IPR046341">
    <property type="entry name" value="SET_dom_sf"/>
</dbReference>
<dbReference type="Pfam" id="PF09273">
    <property type="entry name" value="Rubis-subs-bind"/>
    <property type="match status" value="1"/>
</dbReference>
<keyword evidence="3" id="KW-0949">S-adenosyl-L-methionine</keyword>
<protein>
    <submittedName>
        <fullName evidence="6">Predicted protein</fullName>
    </submittedName>
</protein>